<comment type="similarity">
    <text evidence="1">Belongs to the peptidase S11 family.</text>
</comment>
<sequence length="478" mass="54549">MEKNSFIIKGKSNTPLQIEQMQTLDDNHITLFTTKQIQMQGPITKEQVANNKKIDDCIQNTISRPHRTRRASSISKESPKKTLKRRPSSKKLPPLNEKAKESMNKKEIILMKTLLDLPPPFVTSRCWVVADGKNGQILFGRLENEIREIASLTKILVCFTVLRVCTKMSIDLKSTIIEVTEDASSIGGTSAKLKLGDCLSIWDLLHGLMLPSGNDAGYLLAEHFGQILKKAGKEKGIIKPKKDLKENSTDANTEELETTESKESDDEEGPVKSKYLHKFSCFKYGYAKYFLMEMNYIVREELRCKNSFFDSPHGLMNRWNTSTASDLAKISSICLKNSNFSKIVKLKRYKCYSKKPQDYDKDFQGIEFKPRYYCWENTNKLLWKLGFNGLKTGITPTAGPCLAASYNCCITKDHYIIVLLNSKSMEHRWNEVSKLKAWACARMRKIKNSNIFLESSIVEKKSPFAPINSKILTKLRHL</sequence>
<comment type="caution">
    <text evidence="9">The sequence shown here is derived from an EMBL/GenBank/DDBJ whole genome shotgun (WGS) entry which is preliminary data.</text>
</comment>
<dbReference type="GO" id="GO:0071555">
    <property type="term" value="P:cell wall organization"/>
    <property type="evidence" value="ECO:0007669"/>
    <property type="project" value="UniProtKB-KW"/>
</dbReference>
<dbReference type="PANTHER" id="PTHR21581">
    <property type="entry name" value="D-ALANYL-D-ALANINE CARBOXYPEPTIDASE"/>
    <property type="match status" value="1"/>
</dbReference>
<dbReference type="InterPro" id="IPR001967">
    <property type="entry name" value="Peptidase_S11_N"/>
</dbReference>
<evidence type="ECO:0000313" key="10">
    <source>
        <dbReference type="Proteomes" id="UP001295684"/>
    </source>
</evidence>
<evidence type="ECO:0000256" key="3">
    <source>
        <dbReference type="ARBA" id="ARBA00022801"/>
    </source>
</evidence>
<feature type="domain" description="Peptidase S11 D-alanyl-D-alanine carboxypeptidase A N-terminal" evidence="8">
    <location>
        <begin position="120"/>
        <end position="224"/>
    </location>
</feature>
<evidence type="ECO:0000256" key="4">
    <source>
        <dbReference type="ARBA" id="ARBA00022960"/>
    </source>
</evidence>
<dbReference type="Pfam" id="PF00768">
    <property type="entry name" value="Peptidase_S11"/>
    <property type="match status" value="2"/>
</dbReference>
<dbReference type="GO" id="GO:0009002">
    <property type="term" value="F:serine-type D-Ala-D-Ala carboxypeptidase activity"/>
    <property type="evidence" value="ECO:0007669"/>
    <property type="project" value="InterPro"/>
</dbReference>
<keyword evidence="4" id="KW-0133">Cell shape</keyword>
<proteinExistence type="inferred from homology"/>
<dbReference type="GO" id="GO:0006508">
    <property type="term" value="P:proteolysis"/>
    <property type="evidence" value="ECO:0007669"/>
    <property type="project" value="InterPro"/>
</dbReference>
<feature type="compositionally biased region" description="Acidic residues" evidence="7">
    <location>
        <begin position="252"/>
        <end position="268"/>
    </location>
</feature>
<dbReference type="Gene3D" id="3.40.710.10">
    <property type="entry name" value="DD-peptidase/beta-lactamase superfamily"/>
    <property type="match status" value="1"/>
</dbReference>
<evidence type="ECO:0000313" key="9">
    <source>
        <dbReference type="EMBL" id="CAI2366933.1"/>
    </source>
</evidence>
<keyword evidence="2" id="KW-0732">Signal</keyword>
<feature type="domain" description="Peptidase S11 D-alanyl-D-alanine carboxypeptidase A N-terminal" evidence="8">
    <location>
        <begin position="285"/>
        <end position="406"/>
    </location>
</feature>
<feature type="region of interest" description="Disordered" evidence="7">
    <location>
        <begin position="56"/>
        <end position="100"/>
    </location>
</feature>
<dbReference type="GO" id="GO:0008360">
    <property type="term" value="P:regulation of cell shape"/>
    <property type="evidence" value="ECO:0007669"/>
    <property type="project" value="UniProtKB-KW"/>
</dbReference>
<organism evidence="9 10">
    <name type="scientific">Euplotes crassus</name>
    <dbReference type="NCBI Taxonomy" id="5936"/>
    <lineage>
        <taxon>Eukaryota</taxon>
        <taxon>Sar</taxon>
        <taxon>Alveolata</taxon>
        <taxon>Ciliophora</taxon>
        <taxon>Intramacronucleata</taxon>
        <taxon>Spirotrichea</taxon>
        <taxon>Hypotrichia</taxon>
        <taxon>Euplotida</taxon>
        <taxon>Euplotidae</taxon>
        <taxon>Moneuplotes</taxon>
    </lineage>
</organism>
<dbReference type="Proteomes" id="UP001295684">
    <property type="component" value="Unassembled WGS sequence"/>
</dbReference>
<keyword evidence="3" id="KW-0378">Hydrolase</keyword>
<evidence type="ECO:0000256" key="6">
    <source>
        <dbReference type="ARBA" id="ARBA00023316"/>
    </source>
</evidence>
<evidence type="ECO:0000256" key="1">
    <source>
        <dbReference type="ARBA" id="ARBA00007164"/>
    </source>
</evidence>
<gene>
    <name evidence="9" type="ORF">ECRASSUSDP1_LOCUS8209</name>
</gene>
<keyword evidence="10" id="KW-1185">Reference proteome</keyword>
<dbReference type="AlphaFoldDB" id="A0AAD1UGP9"/>
<accession>A0AAD1UGP9</accession>
<evidence type="ECO:0000256" key="5">
    <source>
        <dbReference type="ARBA" id="ARBA00022984"/>
    </source>
</evidence>
<reference evidence="9" key="1">
    <citation type="submission" date="2023-07" db="EMBL/GenBank/DDBJ databases">
        <authorList>
            <consortium name="AG Swart"/>
            <person name="Singh M."/>
            <person name="Singh A."/>
            <person name="Seah K."/>
            <person name="Emmerich C."/>
        </authorList>
    </citation>
    <scope>NUCLEOTIDE SEQUENCE</scope>
    <source>
        <strain evidence="9">DP1</strain>
    </source>
</reference>
<evidence type="ECO:0000256" key="2">
    <source>
        <dbReference type="ARBA" id="ARBA00022729"/>
    </source>
</evidence>
<keyword evidence="6" id="KW-0961">Cell wall biogenesis/degradation</keyword>
<dbReference type="EMBL" id="CAMPGE010008018">
    <property type="protein sequence ID" value="CAI2366933.1"/>
    <property type="molecule type" value="Genomic_DNA"/>
</dbReference>
<evidence type="ECO:0000259" key="8">
    <source>
        <dbReference type="Pfam" id="PF00768"/>
    </source>
</evidence>
<feature type="region of interest" description="Disordered" evidence="7">
    <location>
        <begin position="242"/>
        <end position="269"/>
    </location>
</feature>
<evidence type="ECO:0000256" key="7">
    <source>
        <dbReference type="SAM" id="MobiDB-lite"/>
    </source>
</evidence>
<dbReference type="PANTHER" id="PTHR21581:SF6">
    <property type="entry name" value="TRAFFICKING PROTEIN PARTICLE COMPLEX SUBUNIT 12"/>
    <property type="match status" value="1"/>
</dbReference>
<protein>
    <recommendedName>
        <fullName evidence="8">Peptidase S11 D-alanyl-D-alanine carboxypeptidase A N-terminal domain-containing protein</fullName>
    </recommendedName>
</protein>
<dbReference type="InterPro" id="IPR012338">
    <property type="entry name" value="Beta-lactam/transpept-like"/>
</dbReference>
<dbReference type="PRINTS" id="PR00725">
    <property type="entry name" value="DADACBPTASE1"/>
</dbReference>
<dbReference type="SUPFAM" id="SSF56601">
    <property type="entry name" value="beta-lactamase/transpeptidase-like"/>
    <property type="match status" value="1"/>
</dbReference>
<dbReference type="InterPro" id="IPR018044">
    <property type="entry name" value="Peptidase_S11"/>
</dbReference>
<name>A0AAD1UGP9_EUPCR</name>
<keyword evidence="5" id="KW-0573">Peptidoglycan synthesis</keyword>